<reference evidence="1" key="2">
    <citation type="submission" date="2023-05" db="EMBL/GenBank/DDBJ databases">
        <authorList>
            <person name="Schelkunov M.I."/>
        </authorList>
    </citation>
    <scope>NUCLEOTIDE SEQUENCE</scope>
    <source>
        <strain evidence="1">Hsosn_3</strain>
        <tissue evidence="1">Leaf</tissue>
    </source>
</reference>
<protein>
    <submittedName>
        <fullName evidence="1">Uncharacterized protein</fullName>
    </submittedName>
</protein>
<comment type="caution">
    <text evidence="1">The sequence shown here is derived from an EMBL/GenBank/DDBJ whole genome shotgun (WGS) entry which is preliminary data.</text>
</comment>
<dbReference type="AlphaFoldDB" id="A0AAD8GNF6"/>
<evidence type="ECO:0000313" key="1">
    <source>
        <dbReference type="EMBL" id="KAK1352042.1"/>
    </source>
</evidence>
<keyword evidence="2" id="KW-1185">Reference proteome</keyword>
<dbReference type="EMBL" id="JAUIZM010000020">
    <property type="protein sequence ID" value="KAK1352042.1"/>
    <property type="molecule type" value="Genomic_DNA"/>
</dbReference>
<gene>
    <name evidence="1" type="ORF">POM88_053756</name>
</gene>
<sequence>MSNAVVCLRPNYCCDDTPEKGLKIGDIPMVDNAMELQIIEKAIENYCMICRCNTDHLISKCPNLSKATGMGCSICHEPCEIKEHKNEWKLLFKFCVRCGVAGNHWNKDCPNPIFDDDCNFDDVTEDWY</sequence>
<organism evidence="1 2">
    <name type="scientific">Heracleum sosnowskyi</name>
    <dbReference type="NCBI Taxonomy" id="360622"/>
    <lineage>
        <taxon>Eukaryota</taxon>
        <taxon>Viridiplantae</taxon>
        <taxon>Streptophyta</taxon>
        <taxon>Embryophyta</taxon>
        <taxon>Tracheophyta</taxon>
        <taxon>Spermatophyta</taxon>
        <taxon>Magnoliopsida</taxon>
        <taxon>eudicotyledons</taxon>
        <taxon>Gunneridae</taxon>
        <taxon>Pentapetalae</taxon>
        <taxon>asterids</taxon>
        <taxon>campanulids</taxon>
        <taxon>Apiales</taxon>
        <taxon>Apiaceae</taxon>
        <taxon>Apioideae</taxon>
        <taxon>apioid superclade</taxon>
        <taxon>Tordylieae</taxon>
        <taxon>Tordyliinae</taxon>
        <taxon>Heracleum</taxon>
    </lineage>
</organism>
<accession>A0AAD8GNF6</accession>
<proteinExistence type="predicted"/>
<evidence type="ECO:0000313" key="2">
    <source>
        <dbReference type="Proteomes" id="UP001237642"/>
    </source>
</evidence>
<name>A0AAD8GNF6_9APIA</name>
<reference evidence="1" key="1">
    <citation type="submission" date="2023-02" db="EMBL/GenBank/DDBJ databases">
        <title>Genome of toxic invasive species Heracleum sosnowskyi carries increased number of genes despite the absence of recent whole-genome duplications.</title>
        <authorList>
            <person name="Schelkunov M."/>
            <person name="Shtratnikova V."/>
            <person name="Makarenko M."/>
            <person name="Klepikova A."/>
            <person name="Omelchenko D."/>
            <person name="Novikova G."/>
            <person name="Obukhova E."/>
            <person name="Bogdanov V."/>
            <person name="Penin A."/>
            <person name="Logacheva M."/>
        </authorList>
    </citation>
    <scope>NUCLEOTIDE SEQUENCE</scope>
    <source>
        <strain evidence="1">Hsosn_3</strain>
        <tissue evidence="1">Leaf</tissue>
    </source>
</reference>
<dbReference type="Proteomes" id="UP001237642">
    <property type="component" value="Unassembled WGS sequence"/>
</dbReference>